<evidence type="ECO:0000256" key="1">
    <source>
        <dbReference type="SAM" id="Phobius"/>
    </source>
</evidence>
<dbReference type="STRING" id="1908237.BEN47_16895"/>
<keyword evidence="3" id="KW-1185">Reference proteome</keyword>
<dbReference type="Proteomes" id="UP000176294">
    <property type="component" value="Unassembled WGS sequence"/>
</dbReference>
<dbReference type="AlphaFoldDB" id="A0A1G1SZM4"/>
<evidence type="ECO:0008006" key="4">
    <source>
        <dbReference type="Google" id="ProtNLM"/>
    </source>
</evidence>
<organism evidence="2 3">
    <name type="scientific">Hymenobacter lapidarius</name>
    <dbReference type="NCBI Taxonomy" id="1908237"/>
    <lineage>
        <taxon>Bacteria</taxon>
        <taxon>Pseudomonadati</taxon>
        <taxon>Bacteroidota</taxon>
        <taxon>Cytophagia</taxon>
        <taxon>Cytophagales</taxon>
        <taxon>Hymenobacteraceae</taxon>
        <taxon>Hymenobacter</taxon>
    </lineage>
</organism>
<accession>A0A1G1SZM4</accession>
<feature type="transmembrane region" description="Helical" evidence="1">
    <location>
        <begin position="74"/>
        <end position="97"/>
    </location>
</feature>
<keyword evidence="1" id="KW-0812">Transmembrane</keyword>
<proteinExistence type="predicted"/>
<sequence length="174" mass="18715">METNSTSVSTTSVGLRYGLLTGLVSIIISFGIFAAQMEDSPIKYISYLVLIGGLVMAMRYYKANNLGFMSYGEGLGIGVMVSAVVGVLSAIFTYVYMNIIDTDAVARMTEKVRAGMEEGGKLTDEQIDQSMAMAGKFMNGPFMVVAVVISSVLVGLVFSLVISAFIKHTKPEFE</sequence>
<comment type="caution">
    <text evidence="2">The sequence shown here is derived from an EMBL/GenBank/DDBJ whole genome shotgun (WGS) entry which is preliminary data.</text>
</comment>
<protein>
    <recommendedName>
        <fullName evidence="4">DUF4199 domain-containing protein</fullName>
    </recommendedName>
</protein>
<evidence type="ECO:0000313" key="2">
    <source>
        <dbReference type="EMBL" id="OGX84056.1"/>
    </source>
</evidence>
<dbReference type="OrthoDB" id="1122768at2"/>
<dbReference type="InterPro" id="IPR025250">
    <property type="entry name" value="DUF4199"/>
</dbReference>
<keyword evidence="1" id="KW-1133">Transmembrane helix</keyword>
<evidence type="ECO:0000313" key="3">
    <source>
        <dbReference type="Proteomes" id="UP000176294"/>
    </source>
</evidence>
<feature type="transmembrane region" description="Helical" evidence="1">
    <location>
        <begin position="44"/>
        <end position="62"/>
    </location>
</feature>
<feature type="transmembrane region" description="Helical" evidence="1">
    <location>
        <begin position="142"/>
        <end position="166"/>
    </location>
</feature>
<name>A0A1G1SZM4_9BACT</name>
<dbReference type="EMBL" id="MDZB01000124">
    <property type="protein sequence ID" value="OGX84056.1"/>
    <property type="molecule type" value="Genomic_DNA"/>
</dbReference>
<keyword evidence="1" id="KW-0472">Membrane</keyword>
<reference evidence="2 3" key="1">
    <citation type="submission" date="2016-08" db="EMBL/GenBank/DDBJ databases">
        <title>Hymenobacter coccineus sp. nov., Hymenobacter lapidarius sp. nov. and Hymenobacter glacialis sp. nov., isolated from Antarctic soil.</title>
        <authorList>
            <person name="Sedlacek I."/>
            <person name="Kralova S."/>
            <person name="Kyrova K."/>
            <person name="Maslanova I."/>
            <person name="Stankova E."/>
            <person name="Vrbovska V."/>
            <person name="Nemec M."/>
            <person name="Bartak M."/>
            <person name="Svec P."/>
            <person name="Busse H.-J."/>
            <person name="Pantucek R."/>
        </authorList>
    </citation>
    <scope>NUCLEOTIDE SEQUENCE [LARGE SCALE GENOMIC DNA]</scope>
    <source>
        <strain evidence="2 3">CCM 8643</strain>
    </source>
</reference>
<feature type="transmembrane region" description="Helical" evidence="1">
    <location>
        <begin position="15"/>
        <end position="35"/>
    </location>
</feature>
<dbReference type="RefSeq" id="WP_070729055.1">
    <property type="nucleotide sequence ID" value="NZ_MDZB01000124.1"/>
</dbReference>
<gene>
    <name evidence="2" type="ORF">BEN47_16895</name>
</gene>
<dbReference type="Pfam" id="PF13858">
    <property type="entry name" value="DUF4199"/>
    <property type="match status" value="1"/>
</dbReference>